<dbReference type="RefSeq" id="WP_232091589.1">
    <property type="nucleotide sequence ID" value="NZ_CP118988.1"/>
</dbReference>
<name>A0AAX3NTG7_9GAMM</name>
<accession>A0AAX3NTG7</accession>
<reference evidence="1" key="1">
    <citation type="submission" date="2023-02" db="EMBL/GenBank/DDBJ databases">
        <title>The sequence of Aeromonas allosaccharophila K520.</title>
        <authorList>
            <person name="Luo X."/>
        </authorList>
    </citation>
    <scope>NUCLEOTIDE SEQUENCE</scope>
    <source>
        <strain evidence="1">K520</strain>
    </source>
</reference>
<organism evidence="1 2">
    <name type="scientific">Aeromonas allosaccharophila</name>
    <dbReference type="NCBI Taxonomy" id="656"/>
    <lineage>
        <taxon>Bacteria</taxon>
        <taxon>Pseudomonadati</taxon>
        <taxon>Pseudomonadota</taxon>
        <taxon>Gammaproteobacteria</taxon>
        <taxon>Aeromonadales</taxon>
        <taxon>Aeromonadaceae</taxon>
        <taxon>Aeromonas</taxon>
    </lineage>
</organism>
<evidence type="ECO:0000313" key="1">
    <source>
        <dbReference type="EMBL" id="WED75428.1"/>
    </source>
</evidence>
<sequence length="72" mass="8065">MMGFWESAGKLAKDVAKDALDSAKEMNETRARLEGKSSAELKRVINDNGFFSSTTDMEKRQARAILRNRGDL</sequence>
<dbReference type="EMBL" id="CP118988">
    <property type="protein sequence ID" value="WED75428.1"/>
    <property type="molecule type" value="Genomic_DNA"/>
</dbReference>
<protein>
    <submittedName>
        <fullName evidence="1">Transposase</fullName>
    </submittedName>
</protein>
<gene>
    <name evidence="1" type="ORF">PYU98_16005</name>
</gene>
<evidence type="ECO:0000313" key="2">
    <source>
        <dbReference type="Proteomes" id="UP001213721"/>
    </source>
</evidence>
<dbReference type="Proteomes" id="UP001213721">
    <property type="component" value="Chromosome"/>
</dbReference>
<dbReference type="AlphaFoldDB" id="A0AAX3NTG7"/>
<proteinExistence type="predicted"/>